<reference evidence="2 3" key="1">
    <citation type="submission" date="2019-03" db="EMBL/GenBank/DDBJ databases">
        <title>The genome sequence of Nitrosococcus wardiae strain D1FHST reveals the archetypal metabolic capacity of ammonia-oxidizing Gammaproteobacteria.</title>
        <authorList>
            <person name="Wang L."/>
            <person name="Lim C.K."/>
            <person name="Hanson T.E."/>
            <person name="Dang H."/>
            <person name="Klotz M.G."/>
        </authorList>
    </citation>
    <scope>NUCLEOTIDE SEQUENCE [LARGE SCALE GENOMIC DNA]</scope>
    <source>
        <strain evidence="2 3">D1FHS</strain>
    </source>
</reference>
<evidence type="ECO:0000256" key="1">
    <source>
        <dbReference type="SAM" id="MobiDB-lite"/>
    </source>
</evidence>
<name>A0A4V1AW90_9GAMM</name>
<organism evidence="2 3">
    <name type="scientific">Nitrosococcus wardiae</name>
    <dbReference type="NCBI Taxonomy" id="1814290"/>
    <lineage>
        <taxon>Bacteria</taxon>
        <taxon>Pseudomonadati</taxon>
        <taxon>Pseudomonadota</taxon>
        <taxon>Gammaproteobacteria</taxon>
        <taxon>Chromatiales</taxon>
        <taxon>Chromatiaceae</taxon>
        <taxon>Nitrosococcus</taxon>
    </lineage>
</organism>
<gene>
    <name evidence="2" type="ORF">E3U44_15755</name>
</gene>
<proteinExistence type="predicted"/>
<dbReference type="RefSeq" id="WP_134359060.1">
    <property type="nucleotide sequence ID" value="NZ_CP038033.1"/>
</dbReference>
<evidence type="ECO:0000313" key="3">
    <source>
        <dbReference type="Proteomes" id="UP000294325"/>
    </source>
</evidence>
<dbReference type="EMBL" id="CP038033">
    <property type="protein sequence ID" value="QBQ55805.1"/>
    <property type="molecule type" value="Genomic_DNA"/>
</dbReference>
<dbReference type="OrthoDB" id="9255736at2"/>
<keyword evidence="3" id="KW-1185">Reference proteome</keyword>
<feature type="region of interest" description="Disordered" evidence="1">
    <location>
        <begin position="306"/>
        <end position="347"/>
    </location>
</feature>
<dbReference type="AlphaFoldDB" id="A0A4V1AW90"/>
<dbReference type="KEGG" id="nwr:E3U44_15755"/>
<evidence type="ECO:0000313" key="2">
    <source>
        <dbReference type="EMBL" id="QBQ55805.1"/>
    </source>
</evidence>
<feature type="compositionally biased region" description="Pro residues" evidence="1">
    <location>
        <begin position="314"/>
        <end position="333"/>
    </location>
</feature>
<dbReference type="Proteomes" id="UP000294325">
    <property type="component" value="Chromosome"/>
</dbReference>
<protein>
    <submittedName>
        <fullName evidence="2">Uncharacterized protein</fullName>
    </submittedName>
</protein>
<accession>A0A4V1AW90</accession>
<sequence>MNLALIPLLFGALMVTAYTLIPHVGKQGTTPELTQWVDTELVPYVARHLSQHPKFKNQSFLVVSIKGDDIQPEIDDLTRYVRDRMMGALLNTPGVNPLWRPATRPWQHPRRLADLSCGEFSQARYYIGVDIHSSPLDKTVEVSVRALDVHQKQWVSGFHQSWRGQLTRLQQEALSRRHKDLYLRGLRPLPFSAHQPDLLASYLAHNLSCLLRHSQLPEEVVIYAPPPPNENLPYFRTALDLVGHYLGRFHKVQVVSEPQQATVILESQVYSLHHNLYQVWVTLRHAQDRRYLPGTQTKAYVHLSQPSITQKQTAPPPPPSTFPSPPPIQPLPPSEAETRAIKPQPQQATLQRSGALIDRIHLSSIPNWVECVTQSRWFGKRWVGLLGDVFAKTPCLLVEVAVNHPARLLLVGQNSRGQLRWMIPPPCKALHPVGVRLKRGEMYRSPLPIEKIQFLELAKMTGQSWIYAIAIAEQTSGKRLDDQWIHVRPMVEKKSLHESRQYASLVANQLGLCKNQWLSRLSPSSWLERLEALTAESGRRVEWKGIRLWHIQHSRH</sequence>